<comment type="similarity">
    <text evidence="1">Belongs to the class I-like SAM-binding methyltransferase superfamily. RsmB/NOP family.</text>
</comment>
<dbReference type="EMBL" id="UAWN01000012">
    <property type="protein sequence ID" value="SQC14493.1"/>
    <property type="molecule type" value="Genomic_DNA"/>
</dbReference>
<reference evidence="3 4" key="1">
    <citation type="submission" date="2018-06" db="EMBL/GenBank/DDBJ databases">
        <authorList>
            <consortium name="Pathogen Informatics"/>
            <person name="Doyle S."/>
        </authorList>
    </citation>
    <scope>NUCLEOTIDE SEQUENCE [LARGE SCALE GENOMIC DNA]</scope>
    <source>
        <strain evidence="3 4">NCTC9128</strain>
    </source>
</reference>
<feature type="binding site" evidence="1">
    <location>
        <position position="4"/>
    </location>
    <ligand>
        <name>S-adenosyl-L-methionine</name>
        <dbReference type="ChEBI" id="CHEBI:59789"/>
    </ligand>
</feature>
<evidence type="ECO:0000313" key="4">
    <source>
        <dbReference type="Proteomes" id="UP000251088"/>
    </source>
</evidence>
<evidence type="ECO:0000313" key="3">
    <source>
        <dbReference type="EMBL" id="SQC14493.1"/>
    </source>
</evidence>
<dbReference type="GO" id="GO:0032259">
    <property type="term" value="P:methylation"/>
    <property type="evidence" value="ECO:0007669"/>
    <property type="project" value="UniProtKB-KW"/>
</dbReference>
<dbReference type="EC" id="2.1.1.176" evidence="3"/>
<proteinExistence type="inferred from homology"/>
<protein>
    <submittedName>
        <fullName evidence="3">Ribosomal RNA small subunit methyltransferase B</fullName>
        <ecNumber evidence="3">2.1.1.176</ecNumber>
    </submittedName>
</protein>
<sequence length="34" mass="3843">MAVDIDEQRLSRVYDNLKRLGMKAEVKQGDGPLP</sequence>
<dbReference type="Proteomes" id="UP000251088">
    <property type="component" value="Unassembled WGS sequence"/>
</dbReference>
<keyword evidence="1" id="KW-0949">S-adenosyl-L-methionine</keyword>
<keyword evidence="1 3" id="KW-0489">Methyltransferase</keyword>
<keyword evidence="1 3" id="KW-0808">Transferase</keyword>
<dbReference type="PROSITE" id="PS51686">
    <property type="entry name" value="SAM_MT_RSMB_NOP"/>
    <property type="match status" value="1"/>
</dbReference>
<evidence type="ECO:0000259" key="2">
    <source>
        <dbReference type="PROSITE" id="PS51686"/>
    </source>
</evidence>
<accession>A0A2X3CMX4</accession>
<keyword evidence="1" id="KW-0694">RNA-binding</keyword>
<name>A0A2X3CMX4_KLEPN</name>
<organism evidence="3 4">
    <name type="scientific">Klebsiella pneumoniae</name>
    <dbReference type="NCBI Taxonomy" id="573"/>
    <lineage>
        <taxon>Bacteria</taxon>
        <taxon>Pseudomonadati</taxon>
        <taxon>Pseudomonadota</taxon>
        <taxon>Gammaproteobacteria</taxon>
        <taxon>Enterobacterales</taxon>
        <taxon>Enterobacteriaceae</taxon>
        <taxon>Klebsiella/Raoultella group</taxon>
        <taxon>Klebsiella</taxon>
        <taxon>Klebsiella pneumoniae complex</taxon>
    </lineage>
</organism>
<dbReference type="InterPro" id="IPR001678">
    <property type="entry name" value="MeTrfase_RsmB-F_NOP2_dom"/>
</dbReference>
<dbReference type="GO" id="GO:0008168">
    <property type="term" value="F:methyltransferase activity"/>
    <property type="evidence" value="ECO:0007669"/>
    <property type="project" value="UniProtKB-KW"/>
</dbReference>
<comment type="caution">
    <text evidence="1">Lacks conserved residue(s) required for the propagation of feature annotation.</text>
</comment>
<dbReference type="GO" id="GO:0003723">
    <property type="term" value="F:RNA binding"/>
    <property type="evidence" value="ECO:0007669"/>
    <property type="project" value="UniProtKB-UniRule"/>
</dbReference>
<evidence type="ECO:0000256" key="1">
    <source>
        <dbReference type="PROSITE-ProRule" id="PRU01023"/>
    </source>
</evidence>
<gene>
    <name evidence="3" type="primary">rsmB_2</name>
    <name evidence="3" type="ORF">NCTC9128_02577</name>
</gene>
<dbReference type="AlphaFoldDB" id="A0A2X3CMX4"/>
<feature type="binding site" evidence="1">
    <location>
        <position position="30"/>
    </location>
    <ligand>
        <name>S-adenosyl-L-methionine</name>
        <dbReference type="ChEBI" id="CHEBI:59789"/>
    </ligand>
</feature>
<feature type="domain" description="SAM-dependent MTase RsmB/NOP-type" evidence="2">
    <location>
        <begin position="1"/>
        <end position="34"/>
    </location>
</feature>